<dbReference type="NCBIfam" id="NF003603">
    <property type="entry name" value="PRK05257.1-1"/>
    <property type="match status" value="1"/>
</dbReference>
<dbReference type="SUPFAM" id="SSF51905">
    <property type="entry name" value="FAD/NAD(P)-binding domain"/>
    <property type="match status" value="1"/>
</dbReference>
<dbReference type="InterPro" id="IPR036188">
    <property type="entry name" value="FAD/NAD-bd_sf"/>
</dbReference>
<dbReference type="GO" id="GO:0006099">
    <property type="term" value="P:tricarboxylic acid cycle"/>
    <property type="evidence" value="ECO:0007669"/>
    <property type="project" value="UniProtKB-UniRule"/>
</dbReference>
<keyword evidence="6 8" id="KW-0274">FAD</keyword>
<keyword evidence="5 8" id="KW-0285">Flavoprotein</keyword>
<comment type="cofactor">
    <cofactor evidence="2 8">
        <name>FAD</name>
        <dbReference type="ChEBI" id="CHEBI:57692"/>
    </cofactor>
</comment>
<comment type="caution">
    <text evidence="9">The sequence shown here is derived from an EMBL/GenBank/DDBJ whole genome shotgun (WGS) entry which is preliminary data.</text>
</comment>
<evidence type="ECO:0000256" key="8">
    <source>
        <dbReference type="HAMAP-Rule" id="MF_00212"/>
    </source>
</evidence>
<comment type="similarity">
    <text evidence="8">Belongs to the MQO family.</text>
</comment>
<evidence type="ECO:0000256" key="7">
    <source>
        <dbReference type="ARBA" id="ARBA00023002"/>
    </source>
</evidence>
<dbReference type="EMBL" id="WOCA01000030">
    <property type="protein sequence ID" value="MUK90748.1"/>
    <property type="molecule type" value="Genomic_DNA"/>
</dbReference>
<evidence type="ECO:0000313" key="10">
    <source>
        <dbReference type="Proteomes" id="UP000469125"/>
    </source>
</evidence>
<dbReference type="NCBIfam" id="NF003611">
    <property type="entry name" value="PRK05257.3-2"/>
    <property type="match status" value="1"/>
</dbReference>
<dbReference type="InterPro" id="IPR006231">
    <property type="entry name" value="MQO"/>
</dbReference>
<dbReference type="NCBIfam" id="NF003606">
    <property type="entry name" value="PRK05257.2-1"/>
    <property type="match status" value="1"/>
</dbReference>
<dbReference type="PANTHER" id="PTHR43104">
    <property type="entry name" value="L-2-HYDROXYGLUTARATE DEHYDROGENASE, MITOCHONDRIAL"/>
    <property type="match status" value="1"/>
</dbReference>
<sequence>MSNKETKSDVILIGAGIMSATLGTLLKELVPEWEIKVFEKLDHAGEESSNEWNNAGTGHAALCELNYTVEKPDGSLDISKAIKINEQFQVSMQFWSHLVNSNLIQNPRDFIMPLPHMSLVHGEQNVTFLKKRFEALSNNPLFKGMEFSDDPEKLKEWIPLIIQDRNLDEPIAATKMDSGTDVNFGALTRMLFDQLESKQVDINYKHSVQDIKRNSDGLWELKVRDLDSGTIERHTAKFVFIGGGGGSLHLLQKSGIPEGKHIGGFPVSGLFMVCNNPDVVAQHQAKVYGKAKVGAPPMSVPHLDTRYINHKKSLLFGPFAGFSPKFLKTGSIFDLVTSVKPHNVITMLAAGTKNLSLTKYLIQQVLLSKEQRMEELREFVPNAKAEDWDLVVAGQRVQVIKDTEAGGKGTLQFGTEVITGADGSIAALLGASPGASTAVHVMLDVINKCFPEHIKEWEPKIREMIPSYGVSLMEHPELLKEIHHSTAKTLSVTDMSGALEESSNEEYKVLNEKN</sequence>
<dbReference type="Proteomes" id="UP000469125">
    <property type="component" value="Unassembled WGS sequence"/>
</dbReference>
<keyword evidence="7 8" id="KW-0560">Oxidoreductase</keyword>
<dbReference type="AlphaFoldDB" id="A0A6N8FS30"/>
<evidence type="ECO:0000256" key="3">
    <source>
        <dbReference type="ARBA" id="ARBA00005012"/>
    </source>
</evidence>
<dbReference type="NCBIfam" id="NF003610">
    <property type="entry name" value="PRK05257.3-1"/>
    <property type="match status" value="1"/>
</dbReference>
<dbReference type="Pfam" id="PF06039">
    <property type="entry name" value="Mqo"/>
    <property type="match status" value="1"/>
</dbReference>
<dbReference type="GO" id="GO:0008924">
    <property type="term" value="F:L-malate dehydrogenase (quinone) activity"/>
    <property type="evidence" value="ECO:0007669"/>
    <property type="project" value="UniProtKB-UniRule"/>
</dbReference>
<dbReference type="RefSeq" id="WP_155671833.1">
    <property type="nucleotide sequence ID" value="NZ_WOCA01000030.1"/>
</dbReference>
<dbReference type="NCBIfam" id="NF009875">
    <property type="entry name" value="PRK13339.1"/>
    <property type="match status" value="1"/>
</dbReference>
<dbReference type="GO" id="GO:0047545">
    <property type="term" value="F:(S)-2-hydroxyglutarate dehydrogenase activity"/>
    <property type="evidence" value="ECO:0007669"/>
    <property type="project" value="TreeGrafter"/>
</dbReference>
<reference evidence="9 10" key="1">
    <citation type="submission" date="2019-11" db="EMBL/GenBank/DDBJ databases">
        <authorList>
            <person name="Li X."/>
        </authorList>
    </citation>
    <scope>NUCLEOTIDE SEQUENCE [LARGE SCALE GENOMIC DNA]</scope>
    <source>
        <strain evidence="9 10">L9</strain>
    </source>
</reference>
<name>A0A6N8FS30_9BACI</name>
<keyword evidence="10" id="KW-1185">Reference proteome</keyword>
<gene>
    <name evidence="8" type="primary">mqo</name>
    <name evidence="9" type="ORF">GMD78_20540</name>
</gene>
<accession>A0A6N8FS30</accession>
<dbReference type="NCBIfam" id="NF003605">
    <property type="entry name" value="PRK05257.1-4"/>
    <property type="match status" value="1"/>
</dbReference>
<dbReference type="NCBIfam" id="NF003604">
    <property type="entry name" value="PRK05257.1-3"/>
    <property type="match status" value="1"/>
</dbReference>
<evidence type="ECO:0000313" key="9">
    <source>
        <dbReference type="EMBL" id="MUK90748.1"/>
    </source>
</evidence>
<comment type="catalytic activity">
    <reaction evidence="1 8">
        <text>(S)-malate + a quinone = a quinol + oxaloacetate</text>
        <dbReference type="Rhea" id="RHEA:46012"/>
        <dbReference type="ChEBI" id="CHEBI:15589"/>
        <dbReference type="ChEBI" id="CHEBI:16452"/>
        <dbReference type="ChEBI" id="CHEBI:24646"/>
        <dbReference type="ChEBI" id="CHEBI:132124"/>
        <dbReference type="EC" id="1.1.5.4"/>
    </reaction>
</comment>
<organism evidence="9 10">
    <name type="scientific">Ornithinibacillus caprae</name>
    <dbReference type="NCBI Taxonomy" id="2678566"/>
    <lineage>
        <taxon>Bacteria</taxon>
        <taxon>Bacillati</taxon>
        <taxon>Bacillota</taxon>
        <taxon>Bacilli</taxon>
        <taxon>Bacillales</taxon>
        <taxon>Bacillaceae</taxon>
        <taxon>Ornithinibacillus</taxon>
    </lineage>
</organism>
<dbReference type="EC" id="1.1.5.4" evidence="8"/>
<protein>
    <recommendedName>
        <fullName evidence="8">Probable malate:quinone oxidoreductase</fullName>
        <ecNumber evidence="8">1.1.5.4</ecNumber>
    </recommendedName>
    <alternativeName>
        <fullName evidence="8">MQO</fullName>
    </alternativeName>
    <alternativeName>
        <fullName evidence="8">Malate dehydrogenase [quinone]</fullName>
    </alternativeName>
</protein>
<dbReference type="Gene3D" id="3.50.50.60">
    <property type="entry name" value="FAD/NAD(P)-binding domain"/>
    <property type="match status" value="1"/>
</dbReference>
<evidence type="ECO:0000256" key="4">
    <source>
        <dbReference type="ARBA" id="ARBA00022532"/>
    </source>
</evidence>
<comment type="pathway">
    <text evidence="3 8">Carbohydrate metabolism; tricarboxylic acid cycle; oxaloacetate from (S)-malate (quinone route): step 1/1.</text>
</comment>
<dbReference type="NCBIfam" id="TIGR01320">
    <property type="entry name" value="mal_quin_oxido"/>
    <property type="match status" value="1"/>
</dbReference>
<evidence type="ECO:0000256" key="1">
    <source>
        <dbReference type="ARBA" id="ARBA00001139"/>
    </source>
</evidence>
<evidence type="ECO:0000256" key="2">
    <source>
        <dbReference type="ARBA" id="ARBA00001974"/>
    </source>
</evidence>
<dbReference type="PANTHER" id="PTHR43104:SF2">
    <property type="entry name" value="L-2-HYDROXYGLUTARATE DEHYDROGENASE, MITOCHONDRIAL"/>
    <property type="match status" value="1"/>
</dbReference>
<dbReference type="Gene3D" id="3.30.9.10">
    <property type="entry name" value="D-Amino Acid Oxidase, subunit A, domain 2"/>
    <property type="match status" value="1"/>
</dbReference>
<dbReference type="UniPathway" id="UPA00223">
    <property type="reaction ID" value="UER01008"/>
</dbReference>
<dbReference type="HAMAP" id="MF_00212">
    <property type="entry name" value="MQO"/>
    <property type="match status" value="1"/>
</dbReference>
<evidence type="ECO:0000256" key="5">
    <source>
        <dbReference type="ARBA" id="ARBA00022630"/>
    </source>
</evidence>
<evidence type="ECO:0000256" key="6">
    <source>
        <dbReference type="ARBA" id="ARBA00022827"/>
    </source>
</evidence>
<keyword evidence="4 8" id="KW-0816">Tricarboxylic acid cycle</keyword>
<proteinExistence type="inferred from homology"/>
<dbReference type="NCBIfam" id="NF003608">
    <property type="entry name" value="PRK05257.2-4"/>
    <property type="match status" value="1"/>
</dbReference>